<dbReference type="OrthoDB" id="9757771at2"/>
<dbReference type="InterPro" id="IPR045851">
    <property type="entry name" value="AMP-bd_C_sf"/>
</dbReference>
<dbReference type="PANTHER" id="PTHR43767">
    <property type="entry name" value="LONG-CHAIN-FATTY-ACID--COA LIGASE"/>
    <property type="match status" value="1"/>
</dbReference>
<evidence type="ECO:0000259" key="3">
    <source>
        <dbReference type="Pfam" id="PF00501"/>
    </source>
</evidence>
<evidence type="ECO:0000313" key="6">
    <source>
        <dbReference type="EMBL" id="SFK52403.1"/>
    </source>
</evidence>
<dbReference type="RefSeq" id="WP_046789738.1">
    <property type="nucleotide sequence ID" value="NZ_CP011366.1"/>
</dbReference>
<dbReference type="EMBL" id="CP011366">
    <property type="protein sequence ID" value="AKG73548.1"/>
    <property type="molecule type" value="Genomic_DNA"/>
</dbReference>
<accession>A0A0F7HKD6</accession>
<reference evidence="5 7" key="1">
    <citation type="journal article" date="2015" name="Int. J. Syst. Evol. Microbiol.">
        <title>Complete genome sequence of Salinicoccus halodurans H3B36, isolated from the Qaidam Basin in China.</title>
        <authorList>
            <person name="Jiang K."/>
            <person name="Xue Y."/>
            <person name="Ma Y."/>
        </authorList>
    </citation>
    <scope>NUCLEOTIDE SEQUENCE [LARGE SCALE GENOMIC DNA]</scope>
    <source>
        <strain evidence="5 7">H3B36</strain>
    </source>
</reference>
<dbReference type="Pfam" id="PF00501">
    <property type="entry name" value="AMP-binding"/>
    <property type="match status" value="1"/>
</dbReference>
<feature type="domain" description="AMP-binding enzyme C-terminal" evidence="4">
    <location>
        <begin position="415"/>
        <end position="490"/>
    </location>
</feature>
<dbReference type="InterPro" id="IPR020845">
    <property type="entry name" value="AMP-binding_CS"/>
</dbReference>
<dbReference type="PROSITE" id="PS00455">
    <property type="entry name" value="AMP_BINDING"/>
    <property type="match status" value="1"/>
</dbReference>
<dbReference type="Proteomes" id="UP000034029">
    <property type="component" value="Chromosome"/>
</dbReference>
<dbReference type="Gene3D" id="3.30.300.30">
    <property type="match status" value="1"/>
</dbReference>
<evidence type="ECO:0000259" key="4">
    <source>
        <dbReference type="Pfam" id="PF13193"/>
    </source>
</evidence>
<evidence type="ECO:0000256" key="2">
    <source>
        <dbReference type="ARBA" id="ARBA00032875"/>
    </source>
</evidence>
<dbReference type="PANTHER" id="PTHR43767:SF10">
    <property type="entry name" value="SURFACTIN SYNTHASE SUBUNIT 1"/>
    <property type="match status" value="1"/>
</dbReference>
<dbReference type="EMBL" id="FOTB01000001">
    <property type="protein sequence ID" value="SFK52403.1"/>
    <property type="molecule type" value="Genomic_DNA"/>
</dbReference>
<dbReference type="SUPFAM" id="SSF56801">
    <property type="entry name" value="Acetyl-CoA synthetase-like"/>
    <property type="match status" value="1"/>
</dbReference>
<dbReference type="Gene3D" id="3.40.50.12780">
    <property type="entry name" value="N-terminal domain of ligase-like"/>
    <property type="match status" value="1"/>
</dbReference>
<dbReference type="Pfam" id="PF13193">
    <property type="entry name" value="AMP-binding_C"/>
    <property type="match status" value="1"/>
</dbReference>
<keyword evidence="6" id="KW-0436">Ligase</keyword>
<reference evidence="7" key="2">
    <citation type="submission" date="2015-04" db="EMBL/GenBank/DDBJ databases">
        <title>Complete genome sequence of Salinicoccus halodurans strain H3B36, isolated from the Qaidam basin of China.</title>
        <authorList>
            <person name="Ma Y."/>
            <person name="Jiang K."/>
            <person name="Xue Y."/>
        </authorList>
    </citation>
    <scope>NUCLEOTIDE SEQUENCE [LARGE SCALE GENOMIC DNA]</scope>
    <source>
        <strain evidence="7">H3B36</strain>
    </source>
</reference>
<evidence type="ECO:0000313" key="7">
    <source>
        <dbReference type="Proteomes" id="UP000034029"/>
    </source>
</evidence>
<evidence type="ECO:0000256" key="1">
    <source>
        <dbReference type="ARBA" id="ARBA00017625"/>
    </source>
</evidence>
<dbReference type="InterPro" id="IPR050237">
    <property type="entry name" value="ATP-dep_AMP-bd_enzyme"/>
</dbReference>
<gene>
    <name evidence="5" type="ORF">AAT16_04560</name>
    <name evidence="6" type="ORF">SAMN05216235_0148</name>
</gene>
<reference evidence="6 8" key="3">
    <citation type="submission" date="2016-10" db="EMBL/GenBank/DDBJ databases">
        <authorList>
            <person name="Varghese N."/>
            <person name="Submissions S."/>
        </authorList>
    </citation>
    <scope>NUCLEOTIDE SEQUENCE [LARGE SCALE GENOMIC DNA]</scope>
    <source>
        <strain evidence="6 8">CGMCC 1.6501</strain>
    </source>
</reference>
<keyword evidence="7" id="KW-1185">Reference proteome</keyword>
<organism evidence="6 8">
    <name type="scientific">Salinicoccus halodurans</name>
    <dbReference type="NCBI Taxonomy" id="407035"/>
    <lineage>
        <taxon>Bacteria</taxon>
        <taxon>Bacillati</taxon>
        <taxon>Bacillota</taxon>
        <taxon>Bacilli</taxon>
        <taxon>Bacillales</taxon>
        <taxon>Staphylococcaceae</taxon>
        <taxon>Salinicoccus</taxon>
    </lineage>
</organism>
<dbReference type="InterPro" id="IPR042099">
    <property type="entry name" value="ANL_N_sf"/>
</dbReference>
<evidence type="ECO:0000313" key="5">
    <source>
        <dbReference type="EMBL" id="AKG73548.1"/>
    </source>
</evidence>
<dbReference type="InterPro" id="IPR025110">
    <property type="entry name" value="AMP-bd_C"/>
</dbReference>
<sequence length="504" mass="57246">MHLIDIYNNTLARSPKDSAVFYNGAFYSYEYIHNQTEQLAISLINLGVGKQDRIMVMLKNNIENIIVFWATQKINAVYVPINMDMTFDYIKYCIEDVEAKVLFLEDENADIVKDIKMTNDLIIVSTLGEADFSLEEMLKNGNGNLDEITKDDEDLALILYTSGTSGRPKGVPRTHKNEYAATMAHIIQNTYIRGDNIIGAVQLYHTMGMKAFLSMTFLGGCYFVHTEYDAEDILKQIQDYKITTLFLTPTQIHDLLTVTNKYFDVSSIRVISYAGAPMSTNLINRCNEFFEPEEFINHYGSTEVYTISISNNIREKPWSAGKAGIHSQIKINPINGDYHIDYKSKKEVGEIIVSLKSDEAFKGYWNRPDETAKVIKDGWYHTGDIGRILDSGELVVVGRLDEMILSNGENIHPHQIEQVLNNHPDVIESVVVGETDERLGEMISAYIISNSDKISFLDLDSYCKISGLSSHLRPRKYTFLDELPLTKKGKINRKLLQLGKFNES</sequence>
<dbReference type="InterPro" id="IPR000873">
    <property type="entry name" value="AMP-dep_synth/lig_dom"/>
</dbReference>
<dbReference type="Proteomes" id="UP000183090">
    <property type="component" value="Unassembled WGS sequence"/>
</dbReference>
<evidence type="ECO:0000313" key="8">
    <source>
        <dbReference type="Proteomes" id="UP000183090"/>
    </source>
</evidence>
<dbReference type="GO" id="GO:0016877">
    <property type="term" value="F:ligase activity, forming carbon-sulfur bonds"/>
    <property type="evidence" value="ECO:0007669"/>
    <property type="project" value="UniProtKB-ARBA"/>
</dbReference>
<dbReference type="KEGG" id="shv:AAT16_04560"/>
<protein>
    <recommendedName>
        <fullName evidence="1">Putative long chain fatty acid-CoA ligase VraA</fullName>
    </recommendedName>
    <alternativeName>
        <fullName evidence="2">Acyl-CoA synthetase</fullName>
    </alternativeName>
</protein>
<proteinExistence type="predicted"/>
<dbReference type="AlphaFoldDB" id="A0A0F7HKD6"/>
<name>A0A0F7HKD6_9STAP</name>
<feature type="domain" description="AMP-dependent synthetase/ligase" evidence="3">
    <location>
        <begin position="11"/>
        <end position="365"/>
    </location>
</feature>